<evidence type="ECO:0000256" key="6">
    <source>
        <dbReference type="ARBA" id="ARBA00022806"/>
    </source>
</evidence>
<dbReference type="InterPro" id="IPR001650">
    <property type="entry name" value="Helicase_C-like"/>
</dbReference>
<evidence type="ECO:0000256" key="5">
    <source>
        <dbReference type="ARBA" id="ARBA00022801"/>
    </source>
</evidence>
<dbReference type="Pfam" id="PF00271">
    <property type="entry name" value="Helicase_C"/>
    <property type="match status" value="1"/>
</dbReference>
<dbReference type="Pfam" id="PF00270">
    <property type="entry name" value="DEAD"/>
    <property type="match status" value="1"/>
</dbReference>
<comment type="subunit">
    <text evidence="12">Component of the replication restart primosome.</text>
</comment>
<dbReference type="EC" id="5.6.2.4" evidence="12"/>
<sequence>MNVKVIVDLPNAQVNRPFDYHVPKEWESLIQLGMRVEVPFGRRQLLGFIVELNSQTDYDGKLKDITGLLDYESFLNEELIELSEYLTKQLQVFQITVLQAMLPSVLRVKYDVRFNVLDQESLVNEYPQLNEMDSLSKEALESQLTHSQIARLIKDGTIQAEYLVKNQATNKKVTYLQLNQTDEGLQKELEQLSNRSYRQKELLQFLLTQPQEMSLTTNELSHRSGVSPSIIQTAIQKEWLRQTTKTVYRDPLADQEIKNLPKQTLLPEQQRAYESVKHAMDQHQAETFLLEGVTGSGKTEVYLQLMEEALNKGQSSILLVPEIALTPQMVERVVGRFKEGVAILHSGLSNSERYDEWRRIIRKEAQIVIGARSSIFAPLDNLGLIIIDEEHETVYKQADNPRYHARDVAIWRSKYHQCPVLLGSATPSLESRARAQVGNYILLKMTQRVHQRPLPPIELVDLTKERIDRLHPEFSDRLVEAIKERLDRKEQIVLLLNRRGYATYILCRECGKVVGCPHCDISLTYHKVGNQLKCHYCDYTQPVPKTCPHCHSQHIYPVGSGIQKVAEALQELFPTARVIRMDNDTTRRKGQHHKLLQQFRNHEADILLGTQMIAKGLDFHNVTLVGVINADTALNLPDFRATERTFQLLTQVAGRTGRGELRGEVIIQTYNPNHYVMQLAKRHDYERFFAYEMKRRHLAHYPPYYYTTLVTITSKKRALAQRKAYEVKNHLLCKPLPNPQSVIILGPSQAPIARINDVYYYQLILKYKDVRLIQKQLEEIIDDNQKEHRQGLYVNIDHNPLFFM</sequence>
<evidence type="ECO:0000256" key="8">
    <source>
        <dbReference type="ARBA" id="ARBA00022840"/>
    </source>
</evidence>
<dbReference type="InterPro" id="IPR042115">
    <property type="entry name" value="PriA_3primeBD_sf"/>
</dbReference>
<evidence type="ECO:0000259" key="13">
    <source>
        <dbReference type="PROSITE" id="PS51192"/>
    </source>
</evidence>
<accession>A0A2N6SMV9</accession>
<keyword evidence="7 12" id="KW-0862">Zinc</keyword>
<evidence type="ECO:0000256" key="1">
    <source>
        <dbReference type="ARBA" id="ARBA00022515"/>
    </source>
</evidence>
<evidence type="ECO:0000256" key="10">
    <source>
        <dbReference type="ARBA" id="ARBA00023235"/>
    </source>
</evidence>
<keyword evidence="1 12" id="KW-0639">Primosome</keyword>
<dbReference type="InterPro" id="IPR027417">
    <property type="entry name" value="P-loop_NTPase"/>
</dbReference>
<dbReference type="EMBL" id="PNHE01000015">
    <property type="protein sequence ID" value="PMC58392.1"/>
    <property type="molecule type" value="Genomic_DNA"/>
</dbReference>
<keyword evidence="6 12" id="KW-0347">Helicase</keyword>
<keyword evidence="16" id="KW-1185">Reference proteome</keyword>
<dbReference type="NCBIfam" id="NF004066">
    <property type="entry name" value="PRK05580.1-3"/>
    <property type="match status" value="1"/>
</dbReference>
<feature type="binding site" evidence="12">
    <location>
        <position position="534"/>
    </location>
    <ligand>
        <name>Zn(2+)</name>
        <dbReference type="ChEBI" id="CHEBI:29105"/>
        <label>2</label>
    </ligand>
</feature>
<dbReference type="STRING" id="84521.SAMN04487994_100449"/>
<dbReference type="Gene3D" id="3.40.1440.60">
    <property type="entry name" value="PriA, 3(prime) DNA-binding domain"/>
    <property type="match status" value="1"/>
</dbReference>
<name>A0A2N6SMV9_9LACT</name>
<dbReference type="GO" id="GO:0016887">
    <property type="term" value="F:ATP hydrolysis activity"/>
    <property type="evidence" value="ECO:0007669"/>
    <property type="project" value="RHEA"/>
</dbReference>
<organism evidence="15 16">
    <name type="scientific">Dolosicoccus paucivorans</name>
    <dbReference type="NCBI Taxonomy" id="84521"/>
    <lineage>
        <taxon>Bacteria</taxon>
        <taxon>Bacillati</taxon>
        <taxon>Bacillota</taxon>
        <taxon>Bacilli</taxon>
        <taxon>Lactobacillales</taxon>
        <taxon>Aerococcaceae</taxon>
        <taxon>Dolosicoccus</taxon>
    </lineage>
</organism>
<evidence type="ECO:0000256" key="12">
    <source>
        <dbReference type="HAMAP-Rule" id="MF_00983"/>
    </source>
</evidence>
<keyword evidence="5 12" id="KW-0378">Hydrolase</keyword>
<keyword evidence="9 12" id="KW-0238">DNA-binding</keyword>
<evidence type="ECO:0000313" key="16">
    <source>
        <dbReference type="Proteomes" id="UP000235682"/>
    </source>
</evidence>
<dbReference type="Pfam" id="PF18319">
    <property type="entry name" value="Zn_ribbon_PriA"/>
    <property type="match status" value="1"/>
</dbReference>
<dbReference type="NCBIfam" id="TIGR00595">
    <property type="entry name" value="priA"/>
    <property type="match status" value="1"/>
</dbReference>
<dbReference type="InterPro" id="IPR041236">
    <property type="entry name" value="PriA_C"/>
</dbReference>
<dbReference type="GO" id="GO:0006310">
    <property type="term" value="P:DNA recombination"/>
    <property type="evidence" value="ECO:0007669"/>
    <property type="project" value="InterPro"/>
</dbReference>
<evidence type="ECO:0000256" key="4">
    <source>
        <dbReference type="ARBA" id="ARBA00022741"/>
    </source>
</evidence>
<gene>
    <name evidence="12" type="primary">priA</name>
    <name evidence="15" type="ORF">CJ205_04530</name>
</gene>
<dbReference type="GO" id="GO:0006269">
    <property type="term" value="P:DNA replication, synthesis of primer"/>
    <property type="evidence" value="ECO:0007669"/>
    <property type="project" value="UniProtKB-KW"/>
</dbReference>
<evidence type="ECO:0000259" key="14">
    <source>
        <dbReference type="PROSITE" id="PS51194"/>
    </source>
</evidence>
<comment type="catalytic activity">
    <reaction evidence="12">
        <text>Couples ATP hydrolysis with the unwinding of duplex DNA by translocating in the 3'-5' direction.</text>
        <dbReference type="EC" id="5.6.2.4"/>
    </reaction>
</comment>
<feature type="binding site" evidence="12">
    <location>
        <position position="537"/>
    </location>
    <ligand>
        <name>Zn(2+)</name>
        <dbReference type="ChEBI" id="CHEBI:29105"/>
        <label>2</label>
    </ligand>
</feature>
<evidence type="ECO:0000256" key="11">
    <source>
        <dbReference type="ARBA" id="ARBA00048988"/>
    </source>
</evidence>
<dbReference type="Gene3D" id="3.40.50.300">
    <property type="entry name" value="P-loop containing nucleotide triphosphate hydrolases"/>
    <property type="match status" value="2"/>
</dbReference>
<dbReference type="CDD" id="cd17929">
    <property type="entry name" value="DEXHc_priA"/>
    <property type="match status" value="1"/>
</dbReference>
<feature type="binding site" evidence="12">
    <location>
        <position position="550"/>
    </location>
    <ligand>
        <name>Zn(2+)</name>
        <dbReference type="ChEBI" id="CHEBI:29105"/>
        <label>1</label>
    </ligand>
</feature>
<dbReference type="GO" id="GO:0003677">
    <property type="term" value="F:DNA binding"/>
    <property type="evidence" value="ECO:0007669"/>
    <property type="project" value="UniProtKB-UniRule"/>
</dbReference>
<dbReference type="InterPro" id="IPR005259">
    <property type="entry name" value="PriA"/>
</dbReference>
<dbReference type="HAMAP" id="MF_00983">
    <property type="entry name" value="PriA"/>
    <property type="match status" value="1"/>
</dbReference>
<dbReference type="SUPFAM" id="SSF52540">
    <property type="entry name" value="P-loop containing nucleoside triphosphate hydrolases"/>
    <property type="match status" value="2"/>
</dbReference>
<dbReference type="FunFam" id="3.40.50.300:FF:000489">
    <property type="entry name" value="Primosome assembly protein PriA"/>
    <property type="match status" value="1"/>
</dbReference>
<dbReference type="Pfam" id="PF18074">
    <property type="entry name" value="PriA_C"/>
    <property type="match status" value="1"/>
</dbReference>
<feature type="binding site" evidence="12">
    <location>
        <position position="510"/>
    </location>
    <ligand>
        <name>Zn(2+)</name>
        <dbReference type="ChEBI" id="CHEBI:29105"/>
        <label>1</label>
    </ligand>
</feature>
<comment type="function">
    <text evidence="12">Initiates the restart of stalled replication forks, which reloads the replicative helicase on sites other than the origin of replication. Recognizes and binds to abandoned replication forks and remodels them to uncover a helicase loading site. Promotes assembly of the primosome at these replication forks.</text>
</comment>
<comment type="cofactor">
    <cofactor evidence="12">
        <name>Zn(2+)</name>
        <dbReference type="ChEBI" id="CHEBI:29105"/>
    </cofactor>
    <text evidence="12">Binds 2 zinc ions per subunit.</text>
</comment>
<dbReference type="GO" id="GO:0008270">
    <property type="term" value="F:zinc ion binding"/>
    <property type="evidence" value="ECO:0007669"/>
    <property type="project" value="UniProtKB-UniRule"/>
</dbReference>
<dbReference type="SMART" id="SM00487">
    <property type="entry name" value="DEXDc"/>
    <property type="match status" value="1"/>
</dbReference>
<feature type="binding site" evidence="12">
    <location>
        <position position="519"/>
    </location>
    <ligand>
        <name>Zn(2+)</name>
        <dbReference type="ChEBI" id="CHEBI:29105"/>
        <label>2</label>
    </ligand>
</feature>
<evidence type="ECO:0000313" key="15">
    <source>
        <dbReference type="EMBL" id="PMC58392.1"/>
    </source>
</evidence>
<keyword evidence="3 12" id="KW-0479">Metal-binding</keyword>
<keyword evidence="4 12" id="KW-0547">Nucleotide-binding</keyword>
<dbReference type="GO" id="GO:0006270">
    <property type="term" value="P:DNA replication initiation"/>
    <property type="evidence" value="ECO:0007669"/>
    <property type="project" value="TreeGrafter"/>
</dbReference>
<keyword evidence="2 12" id="KW-0235">DNA replication</keyword>
<keyword evidence="8 12" id="KW-0067">ATP-binding</keyword>
<dbReference type="GO" id="GO:1990077">
    <property type="term" value="C:primosome complex"/>
    <property type="evidence" value="ECO:0007669"/>
    <property type="project" value="UniProtKB-UniRule"/>
</dbReference>
<dbReference type="GO" id="GO:0005524">
    <property type="term" value="F:ATP binding"/>
    <property type="evidence" value="ECO:0007669"/>
    <property type="project" value="UniProtKB-UniRule"/>
</dbReference>
<dbReference type="Pfam" id="PF17764">
    <property type="entry name" value="PriA_3primeBD"/>
    <property type="match status" value="1"/>
</dbReference>
<evidence type="ECO:0000256" key="3">
    <source>
        <dbReference type="ARBA" id="ARBA00022723"/>
    </source>
</evidence>
<dbReference type="FunFam" id="3.40.1440.60:FF:000001">
    <property type="entry name" value="Primosomal protein N"/>
    <property type="match status" value="1"/>
</dbReference>
<comment type="catalytic activity">
    <reaction evidence="11 12">
        <text>ATP + H2O = ADP + phosphate + H(+)</text>
        <dbReference type="Rhea" id="RHEA:13065"/>
        <dbReference type="ChEBI" id="CHEBI:15377"/>
        <dbReference type="ChEBI" id="CHEBI:15378"/>
        <dbReference type="ChEBI" id="CHEBI:30616"/>
        <dbReference type="ChEBI" id="CHEBI:43474"/>
        <dbReference type="ChEBI" id="CHEBI:456216"/>
        <dbReference type="EC" id="5.6.2.4"/>
    </reaction>
</comment>
<dbReference type="InterPro" id="IPR014001">
    <property type="entry name" value="Helicase_ATP-bd"/>
</dbReference>
<feature type="binding site" evidence="12">
    <location>
        <position position="507"/>
    </location>
    <ligand>
        <name>Zn(2+)</name>
        <dbReference type="ChEBI" id="CHEBI:29105"/>
        <label>1</label>
    </ligand>
</feature>
<evidence type="ECO:0000256" key="2">
    <source>
        <dbReference type="ARBA" id="ARBA00022705"/>
    </source>
</evidence>
<dbReference type="PROSITE" id="PS51194">
    <property type="entry name" value="HELICASE_CTER"/>
    <property type="match status" value="1"/>
</dbReference>
<dbReference type="InterPro" id="IPR040498">
    <property type="entry name" value="PriA_CRR"/>
</dbReference>
<dbReference type="SMART" id="SM00490">
    <property type="entry name" value="HELICc"/>
    <property type="match status" value="1"/>
</dbReference>
<dbReference type="GO" id="GO:0043138">
    <property type="term" value="F:3'-5' DNA helicase activity"/>
    <property type="evidence" value="ECO:0007669"/>
    <property type="project" value="UniProtKB-EC"/>
</dbReference>
<feature type="binding site" evidence="12">
    <location>
        <position position="516"/>
    </location>
    <ligand>
        <name>Zn(2+)</name>
        <dbReference type="ChEBI" id="CHEBI:29105"/>
        <label>2</label>
    </ligand>
</feature>
<dbReference type="AlphaFoldDB" id="A0A2N6SMV9"/>
<dbReference type="CDD" id="cd18804">
    <property type="entry name" value="SF2_C_priA"/>
    <property type="match status" value="1"/>
</dbReference>
<proteinExistence type="inferred from homology"/>
<dbReference type="PROSITE" id="PS51192">
    <property type="entry name" value="HELICASE_ATP_BIND_1"/>
    <property type="match status" value="1"/>
</dbReference>
<feature type="domain" description="Helicase ATP-binding" evidence="13">
    <location>
        <begin position="279"/>
        <end position="445"/>
    </location>
</feature>
<dbReference type="InterPro" id="IPR041222">
    <property type="entry name" value="PriA_3primeBD"/>
</dbReference>
<dbReference type="InterPro" id="IPR011545">
    <property type="entry name" value="DEAD/DEAH_box_helicase_dom"/>
</dbReference>
<dbReference type="RefSeq" id="WP_102233325.1">
    <property type="nucleotide sequence ID" value="NZ_PNHE01000015.1"/>
</dbReference>
<protein>
    <recommendedName>
        <fullName evidence="12">Replication restart protein PriA</fullName>
    </recommendedName>
    <alternativeName>
        <fullName evidence="12">ATP-dependent DNA helicase PriA</fullName>
        <ecNumber evidence="12">5.6.2.4</ecNumber>
    </alternativeName>
    <alternativeName>
        <fullName evidence="12">DNA 3'-5' helicase PriA</fullName>
    </alternativeName>
</protein>
<dbReference type="Proteomes" id="UP000235682">
    <property type="component" value="Unassembled WGS sequence"/>
</dbReference>
<dbReference type="PANTHER" id="PTHR30580">
    <property type="entry name" value="PRIMOSOMAL PROTEIN N"/>
    <property type="match status" value="1"/>
</dbReference>
<comment type="similarity">
    <text evidence="12">Belongs to the helicase family. PriA subfamily.</text>
</comment>
<feature type="domain" description="Helicase C-terminal" evidence="14">
    <location>
        <begin position="542"/>
        <end position="696"/>
    </location>
</feature>
<dbReference type="GO" id="GO:0006302">
    <property type="term" value="P:double-strand break repair"/>
    <property type="evidence" value="ECO:0007669"/>
    <property type="project" value="InterPro"/>
</dbReference>
<comment type="caution">
    <text evidence="15">The sequence shown here is derived from an EMBL/GenBank/DDBJ whole genome shotgun (WGS) entry which is preliminary data.</text>
</comment>
<feature type="binding site" evidence="12">
    <location>
        <position position="547"/>
    </location>
    <ligand>
        <name>Zn(2+)</name>
        <dbReference type="ChEBI" id="CHEBI:29105"/>
        <label>1</label>
    </ligand>
</feature>
<dbReference type="PANTHER" id="PTHR30580:SF0">
    <property type="entry name" value="PRIMOSOMAL PROTEIN N"/>
    <property type="match status" value="1"/>
</dbReference>
<keyword evidence="10 12" id="KW-0413">Isomerase</keyword>
<evidence type="ECO:0000256" key="9">
    <source>
        <dbReference type="ARBA" id="ARBA00023125"/>
    </source>
</evidence>
<reference evidence="15 16" key="1">
    <citation type="submission" date="2017-09" db="EMBL/GenBank/DDBJ databases">
        <title>Bacterial strain isolated from the female urinary microbiota.</title>
        <authorList>
            <person name="Thomas-White K."/>
            <person name="Kumar N."/>
            <person name="Forster S."/>
            <person name="Putonti C."/>
            <person name="Lawley T."/>
            <person name="Wolfe A.J."/>
        </authorList>
    </citation>
    <scope>NUCLEOTIDE SEQUENCE [LARGE SCALE GENOMIC DNA]</scope>
    <source>
        <strain evidence="15 16">UMB0852</strain>
    </source>
</reference>
<evidence type="ECO:0000256" key="7">
    <source>
        <dbReference type="ARBA" id="ARBA00022833"/>
    </source>
</evidence>